<accession>A0A418T7N2</accession>
<evidence type="ECO:0000313" key="5">
    <source>
        <dbReference type="Proteomes" id="UP000284202"/>
    </source>
</evidence>
<evidence type="ECO:0000256" key="2">
    <source>
        <dbReference type="SAM" id="SignalP"/>
    </source>
</evidence>
<protein>
    <submittedName>
        <fullName evidence="4">Porin family protein</fullName>
    </submittedName>
</protein>
<sequence length="196" mass="20666">MKTVILSLAASLAATGAFAGGYVAPVVEPAPVVAPVAPVEAGTDWTGFYAGLQYGKGDAEVSGANGDADFDGYGVHAGYLHDFGKYVLGGELDYNKVELDDVDVDGDLIRLRGRAGYDFGKIQPYLALGVAKVSVDGGNIDISETGVTYGLGVDYLVHDRFSVGFEYTRNDFSDVDDIGGTDLDTELAQVRGTFRF</sequence>
<proteinExistence type="predicted"/>
<dbReference type="Gene3D" id="2.40.160.20">
    <property type="match status" value="1"/>
</dbReference>
<dbReference type="SUPFAM" id="SSF56925">
    <property type="entry name" value="OMPA-like"/>
    <property type="match status" value="1"/>
</dbReference>
<name>A0A418T7N2_9RHOB</name>
<dbReference type="Pfam" id="PF13505">
    <property type="entry name" value="OMP_b-brl"/>
    <property type="match status" value="1"/>
</dbReference>
<feature type="chain" id="PRO_5019464397" evidence="2">
    <location>
        <begin position="20"/>
        <end position="196"/>
    </location>
</feature>
<feature type="domain" description="Outer membrane protein beta-barrel" evidence="3">
    <location>
        <begin position="37"/>
        <end position="196"/>
    </location>
</feature>
<comment type="caution">
    <text evidence="4">The sequence shown here is derived from an EMBL/GenBank/DDBJ whole genome shotgun (WGS) entry which is preliminary data.</text>
</comment>
<reference evidence="5" key="1">
    <citation type="submission" date="2018-09" db="EMBL/GenBank/DDBJ databases">
        <title>Acidovorax cavernicola nov. sp. isolated from Gruta de las Maravillas (Aracena, Spain).</title>
        <authorList>
            <person name="Jurado V."/>
            <person name="Gutierrez-Patricio S."/>
            <person name="Gonzalez-Pimentel J.L."/>
            <person name="Miller A.Z."/>
            <person name="Laiz L."/>
            <person name="Saiz-Jimenez C."/>
        </authorList>
    </citation>
    <scope>NUCLEOTIDE SEQUENCE [LARGE SCALE GENOMIC DNA]</scope>
    <source>
        <strain evidence="5">1011MAR3C25</strain>
    </source>
</reference>
<dbReference type="EMBL" id="QZCG01000001">
    <property type="protein sequence ID" value="RJE89197.1"/>
    <property type="molecule type" value="Genomic_DNA"/>
</dbReference>
<evidence type="ECO:0000313" key="4">
    <source>
        <dbReference type="EMBL" id="RJE89197.1"/>
    </source>
</evidence>
<dbReference type="RefSeq" id="WP_119744906.1">
    <property type="nucleotide sequence ID" value="NZ_QZCG01000001.1"/>
</dbReference>
<evidence type="ECO:0000256" key="1">
    <source>
        <dbReference type="ARBA" id="ARBA00022729"/>
    </source>
</evidence>
<dbReference type="Proteomes" id="UP000284202">
    <property type="component" value="Unassembled WGS sequence"/>
</dbReference>
<gene>
    <name evidence="4" type="ORF">D3P04_00650</name>
</gene>
<organism evidence="4 5">
    <name type="scientific">Paracoccus onubensis</name>
    <dbReference type="NCBI Taxonomy" id="1675788"/>
    <lineage>
        <taxon>Bacteria</taxon>
        <taxon>Pseudomonadati</taxon>
        <taxon>Pseudomonadota</taxon>
        <taxon>Alphaproteobacteria</taxon>
        <taxon>Rhodobacterales</taxon>
        <taxon>Paracoccaceae</taxon>
        <taxon>Paracoccus</taxon>
    </lineage>
</organism>
<dbReference type="InterPro" id="IPR027385">
    <property type="entry name" value="Beta-barrel_OMP"/>
</dbReference>
<feature type="signal peptide" evidence="2">
    <location>
        <begin position="1"/>
        <end position="19"/>
    </location>
</feature>
<dbReference type="AlphaFoldDB" id="A0A418T7N2"/>
<keyword evidence="1 2" id="KW-0732">Signal</keyword>
<evidence type="ECO:0000259" key="3">
    <source>
        <dbReference type="Pfam" id="PF13505"/>
    </source>
</evidence>
<keyword evidence="5" id="KW-1185">Reference proteome</keyword>
<dbReference type="InterPro" id="IPR011250">
    <property type="entry name" value="OMP/PagP_B-barrel"/>
</dbReference>
<dbReference type="OrthoDB" id="268975at2"/>